<feature type="transmembrane region" description="Helical" evidence="5">
    <location>
        <begin position="51"/>
        <end position="69"/>
    </location>
</feature>
<gene>
    <name evidence="6" type="ORF">B5807_02797</name>
</gene>
<dbReference type="PANTHER" id="PTHR31465">
    <property type="entry name" value="PROTEIN RTA1-RELATED"/>
    <property type="match status" value="1"/>
</dbReference>
<evidence type="ECO:0000313" key="6">
    <source>
        <dbReference type="EMBL" id="OSS52284.1"/>
    </source>
</evidence>
<sequence length="340" mass="38573">MADDKPRPALDDPNAYVLYRYYPSQVAAIIFIVLFALTTILHIFQLIKKRTWYFIPLVIGGLFETIGFVGRALSKKDIWALGPFIMQSLLILVAPALFAASIYIILGRVILMVDGERYSMIRQKWLTKTFVAGDVLSFMMQGSGGGIMAMGTLNSMELGEKIIIGGLFVQLLFFTLFVCVAGDFHRRLIKDLPITKRYTPGALLRKGRHNRIDSSKNPITGVLSREAVHKLPWKRHLYVLYAASALILVRSIFRVIEYIQGNAGYLLSHEAYLYIFDATLMFLVMVLFNWVHPNEVTRLTQQRQSAHRSVELQQTRDEYLSYSNSDASHGKLGTRVETSV</sequence>
<name>A0A1Y2M829_EPING</name>
<organism evidence="6 7">
    <name type="scientific">Epicoccum nigrum</name>
    <name type="common">Soil fungus</name>
    <name type="synonym">Epicoccum purpurascens</name>
    <dbReference type="NCBI Taxonomy" id="105696"/>
    <lineage>
        <taxon>Eukaryota</taxon>
        <taxon>Fungi</taxon>
        <taxon>Dikarya</taxon>
        <taxon>Ascomycota</taxon>
        <taxon>Pezizomycotina</taxon>
        <taxon>Dothideomycetes</taxon>
        <taxon>Pleosporomycetidae</taxon>
        <taxon>Pleosporales</taxon>
        <taxon>Pleosporineae</taxon>
        <taxon>Didymellaceae</taxon>
        <taxon>Epicoccum</taxon>
    </lineage>
</organism>
<evidence type="ECO:0000256" key="2">
    <source>
        <dbReference type="ARBA" id="ARBA00022692"/>
    </source>
</evidence>
<feature type="transmembrane region" description="Helical" evidence="5">
    <location>
        <begin position="238"/>
        <end position="259"/>
    </location>
</feature>
<keyword evidence="7" id="KW-1185">Reference proteome</keyword>
<dbReference type="InterPro" id="IPR007568">
    <property type="entry name" value="RTA1"/>
</dbReference>
<evidence type="ECO:0008006" key="8">
    <source>
        <dbReference type="Google" id="ProtNLM"/>
    </source>
</evidence>
<proteinExistence type="predicted"/>
<feature type="transmembrane region" description="Helical" evidence="5">
    <location>
        <begin position="26"/>
        <end position="44"/>
    </location>
</feature>
<dbReference type="GO" id="GO:0016020">
    <property type="term" value="C:membrane"/>
    <property type="evidence" value="ECO:0007669"/>
    <property type="project" value="UniProtKB-SubCell"/>
</dbReference>
<evidence type="ECO:0000256" key="3">
    <source>
        <dbReference type="ARBA" id="ARBA00022989"/>
    </source>
</evidence>
<feature type="transmembrane region" description="Helical" evidence="5">
    <location>
        <begin position="162"/>
        <end position="182"/>
    </location>
</feature>
<protein>
    <recommendedName>
        <fullName evidence="8">RTA1 like protein</fullName>
    </recommendedName>
</protein>
<keyword evidence="3 5" id="KW-1133">Transmembrane helix</keyword>
<dbReference type="PANTHER" id="PTHR31465:SF1">
    <property type="entry name" value="PROTEIN RTA1-RELATED"/>
    <property type="match status" value="1"/>
</dbReference>
<reference evidence="6 7" key="1">
    <citation type="journal article" date="2017" name="Genome Announc.">
        <title>Genome sequence of the saprophytic ascomycete Epicoccum nigrum ICMP 19927 strain isolated from New Zealand.</title>
        <authorList>
            <person name="Fokin M."/>
            <person name="Fleetwood D."/>
            <person name="Weir B.S."/>
            <person name="Villas-Boas S.G."/>
        </authorList>
    </citation>
    <scope>NUCLEOTIDE SEQUENCE [LARGE SCALE GENOMIC DNA]</scope>
    <source>
        <strain evidence="6 7">ICMP 19927</strain>
    </source>
</reference>
<accession>A0A1Y2M829</accession>
<comment type="subcellular location">
    <subcellularLocation>
        <location evidence="1">Membrane</location>
        <topology evidence="1">Multi-pass membrane protein</topology>
    </subcellularLocation>
</comment>
<feature type="transmembrane region" description="Helical" evidence="5">
    <location>
        <begin position="125"/>
        <end position="150"/>
    </location>
</feature>
<dbReference type="EMBL" id="KZ107839">
    <property type="protein sequence ID" value="OSS52284.1"/>
    <property type="molecule type" value="Genomic_DNA"/>
</dbReference>
<evidence type="ECO:0000256" key="4">
    <source>
        <dbReference type="ARBA" id="ARBA00023136"/>
    </source>
</evidence>
<evidence type="ECO:0000313" key="7">
    <source>
        <dbReference type="Proteomes" id="UP000193240"/>
    </source>
</evidence>
<feature type="transmembrane region" description="Helical" evidence="5">
    <location>
        <begin position="271"/>
        <end position="291"/>
    </location>
</feature>
<dbReference type="STRING" id="105696.A0A1Y2M829"/>
<evidence type="ECO:0000256" key="5">
    <source>
        <dbReference type="SAM" id="Phobius"/>
    </source>
</evidence>
<dbReference type="FunCoup" id="A0A1Y2M829">
    <property type="interactions" value="25"/>
</dbReference>
<feature type="transmembrane region" description="Helical" evidence="5">
    <location>
        <begin position="89"/>
        <end position="113"/>
    </location>
</feature>
<dbReference type="AlphaFoldDB" id="A0A1Y2M829"/>
<dbReference type="Proteomes" id="UP000193240">
    <property type="component" value="Unassembled WGS sequence"/>
</dbReference>
<dbReference type="Pfam" id="PF04479">
    <property type="entry name" value="RTA1"/>
    <property type="match status" value="1"/>
</dbReference>
<dbReference type="OMA" id="IGGFFEW"/>
<keyword evidence="4 5" id="KW-0472">Membrane</keyword>
<dbReference type="InParanoid" id="A0A1Y2M829"/>
<evidence type="ECO:0000256" key="1">
    <source>
        <dbReference type="ARBA" id="ARBA00004141"/>
    </source>
</evidence>
<keyword evidence="2 5" id="KW-0812">Transmembrane</keyword>